<dbReference type="InterPro" id="IPR017850">
    <property type="entry name" value="Alkaline_phosphatase_core_sf"/>
</dbReference>
<dbReference type="Gene3D" id="3.40.720.10">
    <property type="entry name" value="Alkaline Phosphatase, subunit A"/>
    <property type="match status" value="2"/>
</dbReference>
<name>A0ABV6YRZ3_UNCC1</name>
<dbReference type="PROSITE" id="PS51257">
    <property type="entry name" value="PROKAR_LIPOPROTEIN"/>
    <property type="match status" value="1"/>
</dbReference>
<dbReference type="Proteomes" id="UP001594351">
    <property type="component" value="Unassembled WGS sequence"/>
</dbReference>
<organism evidence="1 2">
    <name type="scientific">candidate division CSSED10-310 bacterium</name>
    <dbReference type="NCBI Taxonomy" id="2855610"/>
    <lineage>
        <taxon>Bacteria</taxon>
        <taxon>Bacteria division CSSED10-310</taxon>
    </lineage>
</organism>
<dbReference type="EMBL" id="JBHPBY010000015">
    <property type="protein sequence ID" value="MFC1848975.1"/>
    <property type="molecule type" value="Genomic_DNA"/>
</dbReference>
<gene>
    <name evidence="1" type="ORF">ACFL27_02090</name>
</gene>
<comment type="caution">
    <text evidence="1">The sequence shown here is derived from an EMBL/GenBank/DDBJ whole genome shotgun (WGS) entry which is preliminary data.</text>
</comment>
<dbReference type="InterPro" id="IPR002591">
    <property type="entry name" value="Phosphodiest/P_Trfase"/>
</dbReference>
<dbReference type="Pfam" id="PF01663">
    <property type="entry name" value="Phosphodiest"/>
    <property type="match status" value="1"/>
</dbReference>
<dbReference type="PANTHER" id="PTHR10151">
    <property type="entry name" value="ECTONUCLEOTIDE PYROPHOSPHATASE/PHOSPHODIESTERASE"/>
    <property type="match status" value="1"/>
</dbReference>
<evidence type="ECO:0000313" key="1">
    <source>
        <dbReference type="EMBL" id="MFC1848975.1"/>
    </source>
</evidence>
<proteinExistence type="predicted"/>
<sequence>MTKNILNVRLLTILFMLGIILVLVSCQPLPGRKTKSKDNVILFGIDGGEWHIMHPLLKMGRLPVMERLIGSGSYGRLFSPTQQSPSEWTSIATGKHSHKHGILGFGRVEAKGIMSDRSKRPRFTFIARKSRKSKTFWNILSEHNRTVGIIGWWATWPAESVNGTLVCDTFNYRSYLEYTVYPPQFLATAQGLEQSAHHHARVWLSRNLAEFRQRTPAQMKSDLRYLTGQVDKFSDHLSYDYAKKEMAHHLISQNAPDLLALYLRSSDLSSHFFFKDSFIKDEQKNWSVTLSDRLHFGGIVVGIYQLYDRFLSDIISLYPEQPALIVVSDHGFGSTVCFKRFEAKKFLSKSGLMIDDETVSELFRVKRIDKVVWQLFPKSSKTHSTAQAKQVLLQKLEQAFRQLVTPDGRPLFTRLSLIGAANSTPETENYLEIEPNPDILLTDVINTPSQQIPAYKFFRYNRWSGSHRPYGIVIFNGSPFKKQHLIQSDITTWDICPTILSMFQLPRAQDMDGEIIEEIFQDTYRADHPLQPEVKTYEAASQTEDIPDIDPKVKEKILQELKTIGYIS</sequence>
<protein>
    <submittedName>
        <fullName evidence="1">Alkaline phosphatase family protein</fullName>
    </submittedName>
</protein>
<reference evidence="1 2" key="1">
    <citation type="submission" date="2024-09" db="EMBL/GenBank/DDBJ databases">
        <title>Laminarin stimulates single cell rates of sulfate reduction while oxygen inhibits transcriptomic activity in coastal marine sediment.</title>
        <authorList>
            <person name="Lindsay M."/>
            <person name="Orcutt B."/>
            <person name="Emerson D."/>
            <person name="Stepanauskas R."/>
            <person name="D'Angelo T."/>
        </authorList>
    </citation>
    <scope>NUCLEOTIDE SEQUENCE [LARGE SCALE GENOMIC DNA]</scope>
    <source>
        <strain evidence="1">SAG AM-311-K15</strain>
    </source>
</reference>
<keyword evidence="2" id="KW-1185">Reference proteome</keyword>
<accession>A0ABV6YRZ3</accession>
<dbReference type="SUPFAM" id="SSF53649">
    <property type="entry name" value="Alkaline phosphatase-like"/>
    <property type="match status" value="1"/>
</dbReference>
<dbReference type="PANTHER" id="PTHR10151:SF120">
    <property type="entry name" value="BIS(5'-ADENOSYL)-TRIPHOSPHATASE"/>
    <property type="match status" value="1"/>
</dbReference>
<evidence type="ECO:0000313" key="2">
    <source>
        <dbReference type="Proteomes" id="UP001594351"/>
    </source>
</evidence>